<proteinExistence type="predicted"/>
<reference evidence="3" key="1">
    <citation type="submission" date="2018-07" db="EMBL/GenBank/DDBJ databases">
        <authorList>
            <person name="Peiro R."/>
            <person name="Begona"/>
            <person name="Cbmso G."/>
            <person name="Lopez M."/>
            <person name="Gonzalez S."/>
        </authorList>
    </citation>
    <scope>NUCLEOTIDE SEQUENCE [LARGE SCALE GENOMIC DNA]</scope>
</reference>
<keyword evidence="1" id="KW-0812">Transmembrane</keyword>
<keyword evidence="3" id="KW-1185">Reference proteome</keyword>
<sequence>MTALAILWQRHRLLLGGFLGATLIALFFAARFLLSVLYWSDPAHRNQPLEGWMTIGYIAHSYEVPRDRLIEILDLRPPDNPDRKTRPTLERIARDRGQPLDALEKDIEAAIAQLRAEEQAR</sequence>
<dbReference type="RefSeq" id="WP_115669623.1">
    <property type="nucleotide sequence ID" value="NZ_UEYP01000003.1"/>
</dbReference>
<dbReference type="AlphaFoldDB" id="A0A376AGW0"/>
<evidence type="ECO:0000313" key="2">
    <source>
        <dbReference type="EMBL" id="SSC66920.1"/>
    </source>
</evidence>
<keyword evidence="1" id="KW-1133">Transmembrane helix</keyword>
<gene>
    <name evidence="2" type="ORF">RHIZ70_2628</name>
</gene>
<evidence type="ECO:0000313" key="3">
    <source>
        <dbReference type="Proteomes" id="UP000254764"/>
    </source>
</evidence>
<dbReference type="STRING" id="1336235.GCA_000518785_02165"/>
<protein>
    <submittedName>
        <fullName evidence="2">Uncharacterized protein</fullName>
    </submittedName>
</protein>
<dbReference type="OrthoDB" id="159440at2"/>
<accession>A0A376AGW0</accession>
<organism evidence="2 3">
    <name type="scientific">Ciceribacter selenitireducens ATCC BAA-1503</name>
    <dbReference type="NCBI Taxonomy" id="1336235"/>
    <lineage>
        <taxon>Bacteria</taxon>
        <taxon>Pseudomonadati</taxon>
        <taxon>Pseudomonadota</taxon>
        <taxon>Alphaproteobacteria</taxon>
        <taxon>Hyphomicrobiales</taxon>
        <taxon>Rhizobiaceae</taxon>
        <taxon>Ciceribacter</taxon>
    </lineage>
</organism>
<dbReference type="Proteomes" id="UP000254764">
    <property type="component" value="Unassembled WGS sequence"/>
</dbReference>
<feature type="transmembrane region" description="Helical" evidence="1">
    <location>
        <begin position="12"/>
        <end position="39"/>
    </location>
</feature>
<name>A0A376AGW0_9HYPH</name>
<keyword evidence="1" id="KW-0472">Membrane</keyword>
<dbReference type="EMBL" id="UEYP01000003">
    <property type="protein sequence ID" value="SSC66920.1"/>
    <property type="molecule type" value="Genomic_DNA"/>
</dbReference>
<evidence type="ECO:0000256" key="1">
    <source>
        <dbReference type="SAM" id="Phobius"/>
    </source>
</evidence>